<evidence type="ECO:0000259" key="1">
    <source>
        <dbReference type="Pfam" id="PF09664"/>
    </source>
</evidence>
<dbReference type="Proteomes" id="UP000198959">
    <property type="component" value="Unassembled WGS sequence"/>
</dbReference>
<name>A0A1C6RT19_9ACTN</name>
<dbReference type="InterPro" id="IPR024465">
    <property type="entry name" value="DUF2399"/>
</dbReference>
<feature type="domain" description="DUF2399" evidence="1">
    <location>
        <begin position="220"/>
        <end position="303"/>
    </location>
</feature>
<evidence type="ECO:0000313" key="4">
    <source>
        <dbReference type="Proteomes" id="UP000198959"/>
    </source>
</evidence>
<dbReference type="InterPro" id="IPR025375">
    <property type="entry name" value="DUF4365"/>
</dbReference>
<dbReference type="AlphaFoldDB" id="A0A1C6RT19"/>
<accession>A0A1C6RT19</accession>
<dbReference type="EMBL" id="FMHW01000002">
    <property type="protein sequence ID" value="SCL20215.1"/>
    <property type="molecule type" value="Genomic_DNA"/>
</dbReference>
<sequence length="341" mass="37473">MGRVGVHVAGAILEGQLGWRFREQHESDWGIDALVEIVSNGHPTGKIVALQIKAGQSWFQHRSHNGWTFYGTKRHRLYWLGHDLPVLVVLVDPRTGMAYWAHVTEIDAEPTASAFKLNIPEYQVLGPSAARQIEQIRRMWQPVRGDRWSRARDAIASCRAVGIPVAPSASLWDAFAASLPASQLSTSAAITFGLRLSGDAPATVKTAATDHRSPVRLTLEDLRGTWFPSGSTEVFVCENHVVVESVIRTLGVRSRPLIVLGGFPGKATEYLLLGLGFAGCVVQVHADHDAVGRKIKGTLFGQTIKFHEWKPCKDRALTELRTSRAEELCLPDLLGALRIAD</sequence>
<feature type="domain" description="DUF4365" evidence="2">
    <location>
        <begin position="3"/>
        <end position="135"/>
    </location>
</feature>
<dbReference type="STRING" id="145854.GA0074692_0810"/>
<proteinExistence type="predicted"/>
<dbReference type="Pfam" id="PF14280">
    <property type="entry name" value="DUF4365"/>
    <property type="match status" value="1"/>
</dbReference>
<evidence type="ECO:0000259" key="2">
    <source>
        <dbReference type="Pfam" id="PF14280"/>
    </source>
</evidence>
<keyword evidence="4" id="KW-1185">Reference proteome</keyword>
<protein>
    <recommendedName>
        <fullName evidence="5">DUF4365 domain-containing protein</fullName>
    </recommendedName>
</protein>
<reference evidence="4" key="1">
    <citation type="submission" date="2016-06" db="EMBL/GenBank/DDBJ databases">
        <authorList>
            <person name="Varghese N."/>
            <person name="Submissions Spin"/>
        </authorList>
    </citation>
    <scope>NUCLEOTIDE SEQUENCE [LARGE SCALE GENOMIC DNA]</scope>
    <source>
        <strain evidence="4">DSM 43817</strain>
    </source>
</reference>
<evidence type="ECO:0000313" key="3">
    <source>
        <dbReference type="EMBL" id="SCL20215.1"/>
    </source>
</evidence>
<evidence type="ECO:0008006" key="5">
    <source>
        <dbReference type="Google" id="ProtNLM"/>
    </source>
</evidence>
<gene>
    <name evidence="3" type="ORF">GA0074692_0810</name>
</gene>
<organism evidence="3 4">
    <name type="scientific">Micromonospora pallida</name>
    <dbReference type="NCBI Taxonomy" id="145854"/>
    <lineage>
        <taxon>Bacteria</taxon>
        <taxon>Bacillati</taxon>
        <taxon>Actinomycetota</taxon>
        <taxon>Actinomycetes</taxon>
        <taxon>Micromonosporales</taxon>
        <taxon>Micromonosporaceae</taxon>
        <taxon>Micromonospora</taxon>
    </lineage>
</organism>
<dbReference type="Pfam" id="PF09664">
    <property type="entry name" value="DUF2399"/>
    <property type="match status" value="1"/>
</dbReference>